<dbReference type="InterPro" id="IPR036388">
    <property type="entry name" value="WH-like_DNA-bd_sf"/>
</dbReference>
<comment type="caution">
    <text evidence="8">The sequence shown here is derived from an EMBL/GenBank/DDBJ whole genome shotgun (WGS) entry which is preliminary data.</text>
</comment>
<evidence type="ECO:0000313" key="8">
    <source>
        <dbReference type="EMBL" id="GAA3680105.1"/>
    </source>
</evidence>
<evidence type="ECO:0000259" key="6">
    <source>
        <dbReference type="Pfam" id="PF04542"/>
    </source>
</evidence>
<dbReference type="NCBIfam" id="TIGR02937">
    <property type="entry name" value="sigma70-ECF"/>
    <property type="match status" value="1"/>
</dbReference>
<evidence type="ECO:0000256" key="5">
    <source>
        <dbReference type="SAM" id="Phobius"/>
    </source>
</evidence>
<feature type="domain" description="RNA polymerase sigma-70 region 2" evidence="6">
    <location>
        <begin position="33"/>
        <end position="99"/>
    </location>
</feature>
<evidence type="ECO:0000256" key="4">
    <source>
        <dbReference type="ARBA" id="ARBA00023163"/>
    </source>
</evidence>
<dbReference type="PANTHER" id="PTHR43133">
    <property type="entry name" value="RNA POLYMERASE ECF-TYPE SIGMA FACTO"/>
    <property type="match status" value="1"/>
</dbReference>
<dbReference type="Pfam" id="PF08281">
    <property type="entry name" value="Sigma70_r4_2"/>
    <property type="match status" value="1"/>
</dbReference>
<dbReference type="InterPro" id="IPR014284">
    <property type="entry name" value="RNA_pol_sigma-70_dom"/>
</dbReference>
<gene>
    <name evidence="8" type="ORF">GCM10022224_050370</name>
</gene>
<organism evidence="8 9">
    <name type="scientific">Nonomuraea antimicrobica</name>
    <dbReference type="NCBI Taxonomy" id="561173"/>
    <lineage>
        <taxon>Bacteria</taxon>
        <taxon>Bacillati</taxon>
        <taxon>Actinomycetota</taxon>
        <taxon>Actinomycetes</taxon>
        <taxon>Streptosporangiales</taxon>
        <taxon>Streptosporangiaceae</taxon>
        <taxon>Nonomuraea</taxon>
    </lineage>
</organism>
<dbReference type="InterPro" id="IPR013324">
    <property type="entry name" value="RNA_pol_sigma_r3/r4-like"/>
</dbReference>
<dbReference type="InterPro" id="IPR007627">
    <property type="entry name" value="RNA_pol_sigma70_r2"/>
</dbReference>
<keyword evidence="4" id="KW-0804">Transcription</keyword>
<feature type="transmembrane region" description="Helical" evidence="5">
    <location>
        <begin position="181"/>
        <end position="202"/>
    </location>
</feature>
<dbReference type="InterPro" id="IPR013325">
    <property type="entry name" value="RNA_pol_sigma_r2"/>
</dbReference>
<dbReference type="InterPro" id="IPR013249">
    <property type="entry name" value="RNA_pol_sigma70_r4_t2"/>
</dbReference>
<dbReference type="Gene3D" id="1.10.1740.10">
    <property type="match status" value="1"/>
</dbReference>
<evidence type="ECO:0000313" key="9">
    <source>
        <dbReference type="Proteomes" id="UP001500902"/>
    </source>
</evidence>
<sequence length="429" mass="46623">MAAVTRALPVEDVSDAAIIEQSRRDPERFAAVFDRYYFQIHGFAAQRLGPSLADDVAAETFLVAFDRRDRYDVSREDARPWLYGIVANLIARHHRAEARWYRALSRTPLAQADDGHADQVAGRVDAQAHRAPLMAALTKIPSSYREVLLLVAWGGLNSEEAAEALGITGAAVRARGRLARWALIPAVAAAVAAALVIVPGRFGDPRPPITSSRDVLLVAADTAERTPEGTGTYWHITITKKGSPTQEYWYRRDGHFWIKGKGMKGEGKLLEWPSEPQPFAVGPLRMSFEELRSLPADEDALYTRLRADVPESGVRINAGQPMTAAEQDSLATMALLSLIGEAPVSPEVRAAAYRALASRPGVVDLGETDGGRRLQIPVAVGNGTMVVDQDTGRIRETSVWAPLTGGLAHTQDGGMVTIDARWTDRLPPG</sequence>
<feature type="domain" description="RNA polymerase sigma factor 70 region 4 type 2" evidence="7">
    <location>
        <begin position="132"/>
        <end position="183"/>
    </location>
</feature>
<dbReference type="EMBL" id="BAAAZP010000092">
    <property type="protein sequence ID" value="GAA3680105.1"/>
    <property type="molecule type" value="Genomic_DNA"/>
</dbReference>
<protein>
    <recommendedName>
        <fullName evidence="10">RNA polymerase sigma-70 factor, ECF subfamily</fullName>
    </recommendedName>
</protein>
<dbReference type="RefSeq" id="WP_344882788.1">
    <property type="nucleotide sequence ID" value="NZ_BAAAZP010000092.1"/>
</dbReference>
<evidence type="ECO:0000259" key="7">
    <source>
        <dbReference type="Pfam" id="PF08281"/>
    </source>
</evidence>
<evidence type="ECO:0008006" key="10">
    <source>
        <dbReference type="Google" id="ProtNLM"/>
    </source>
</evidence>
<evidence type="ECO:0000256" key="2">
    <source>
        <dbReference type="ARBA" id="ARBA00023015"/>
    </source>
</evidence>
<dbReference type="InterPro" id="IPR039425">
    <property type="entry name" value="RNA_pol_sigma-70-like"/>
</dbReference>
<dbReference type="PANTHER" id="PTHR43133:SF25">
    <property type="entry name" value="RNA POLYMERASE SIGMA FACTOR RFAY-RELATED"/>
    <property type="match status" value="1"/>
</dbReference>
<dbReference type="Pfam" id="PF04542">
    <property type="entry name" value="Sigma70_r2"/>
    <property type="match status" value="1"/>
</dbReference>
<keyword evidence="5" id="KW-0472">Membrane</keyword>
<accession>A0ABP7C8B9</accession>
<evidence type="ECO:0000256" key="1">
    <source>
        <dbReference type="ARBA" id="ARBA00010641"/>
    </source>
</evidence>
<evidence type="ECO:0000256" key="3">
    <source>
        <dbReference type="ARBA" id="ARBA00023082"/>
    </source>
</evidence>
<proteinExistence type="inferred from homology"/>
<comment type="similarity">
    <text evidence="1">Belongs to the sigma-70 factor family. ECF subfamily.</text>
</comment>
<keyword evidence="2" id="KW-0805">Transcription regulation</keyword>
<dbReference type="SUPFAM" id="SSF88659">
    <property type="entry name" value="Sigma3 and sigma4 domains of RNA polymerase sigma factors"/>
    <property type="match status" value="1"/>
</dbReference>
<dbReference type="SUPFAM" id="SSF88946">
    <property type="entry name" value="Sigma2 domain of RNA polymerase sigma factors"/>
    <property type="match status" value="1"/>
</dbReference>
<keyword evidence="5" id="KW-1133">Transmembrane helix</keyword>
<keyword evidence="5" id="KW-0812">Transmembrane</keyword>
<dbReference type="Proteomes" id="UP001500902">
    <property type="component" value="Unassembled WGS sequence"/>
</dbReference>
<name>A0ABP7C8B9_9ACTN</name>
<dbReference type="Gene3D" id="1.10.10.10">
    <property type="entry name" value="Winged helix-like DNA-binding domain superfamily/Winged helix DNA-binding domain"/>
    <property type="match status" value="1"/>
</dbReference>
<keyword evidence="9" id="KW-1185">Reference proteome</keyword>
<keyword evidence="3" id="KW-0731">Sigma factor</keyword>
<reference evidence="9" key="1">
    <citation type="journal article" date="2019" name="Int. J. Syst. Evol. Microbiol.">
        <title>The Global Catalogue of Microorganisms (GCM) 10K type strain sequencing project: providing services to taxonomists for standard genome sequencing and annotation.</title>
        <authorList>
            <consortium name="The Broad Institute Genomics Platform"/>
            <consortium name="The Broad Institute Genome Sequencing Center for Infectious Disease"/>
            <person name="Wu L."/>
            <person name="Ma J."/>
        </authorList>
    </citation>
    <scope>NUCLEOTIDE SEQUENCE [LARGE SCALE GENOMIC DNA]</scope>
    <source>
        <strain evidence="9">JCM 16904</strain>
    </source>
</reference>